<dbReference type="CDD" id="cd00590">
    <property type="entry name" value="RRM_SF"/>
    <property type="match status" value="1"/>
</dbReference>
<dbReference type="FunFam" id="3.30.70.330:FF:001580">
    <property type="entry name" value="YALI0A02981p"/>
    <property type="match status" value="1"/>
</dbReference>
<dbReference type="Gene3D" id="3.30.70.330">
    <property type="match status" value="1"/>
</dbReference>
<keyword evidence="5" id="KW-1185">Reference proteome</keyword>
<evidence type="ECO:0000313" key="5">
    <source>
        <dbReference type="Proteomes" id="UP000001300"/>
    </source>
</evidence>
<dbReference type="InterPro" id="IPR012677">
    <property type="entry name" value="Nucleotide-bd_a/b_plait_sf"/>
</dbReference>
<dbReference type="SUPFAM" id="SSF54928">
    <property type="entry name" value="RNA-binding domain, RBD"/>
    <property type="match status" value="1"/>
</dbReference>
<dbReference type="EMBL" id="CR382127">
    <property type="protein sequence ID" value="CAG83635.1"/>
    <property type="molecule type" value="Genomic_DNA"/>
</dbReference>
<dbReference type="OMA" id="RMMAPRR"/>
<dbReference type="AlphaFoldDB" id="Q6CHZ9"/>
<dbReference type="KEGG" id="yli:2906021"/>
<reference evidence="4 5" key="1">
    <citation type="journal article" date="2004" name="Nature">
        <title>Genome evolution in yeasts.</title>
        <authorList>
            <consortium name="Genolevures"/>
            <person name="Dujon B."/>
            <person name="Sherman D."/>
            <person name="Fischer G."/>
            <person name="Durrens P."/>
            <person name="Casaregola S."/>
            <person name="Lafontaine I."/>
            <person name="de Montigny J."/>
            <person name="Marck C."/>
            <person name="Neuveglise C."/>
            <person name="Talla E."/>
            <person name="Goffard N."/>
            <person name="Frangeul L."/>
            <person name="Aigle M."/>
            <person name="Anthouard V."/>
            <person name="Babour A."/>
            <person name="Barbe V."/>
            <person name="Barnay S."/>
            <person name="Blanchin S."/>
            <person name="Beckerich J.M."/>
            <person name="Beyne E."/>
            <person name="Bleykasten C."/>
            <person name="Boisrame A."/>
            <person name="Boyer J."/>
            <person name="Cattolico L."/>
            <person name="Confanioleri F."/>
            <person name="de Daruvar A."/>
            <person name="Despons L."/>
            <person name="Fabre E."/>
            <person name="Fairhead C."/>
            <person name="Ferry-Dumazet H."/>
            <person name="Groppi A."/>
            <person name="Hantraye F."/>
            <person name="Hennequin C."/>
            <person name="Jauniaux N."/>
            <person name="Joyet P."/>
            <person name="Kachouri R."/>
            <person name="Kerrest A."/>
            <person name="Koszul R."/>
            <person name="Lemaire M."/>
            <person name="Lesur I."/>
            <person name="Ma L."/>
            <person name="Muller H."/>
            <person name="Nicaud J.M."/>
            <person name="Nikolski M."/>
            <person name="Oztas S."/>
            <person name="Ozier-Kalogeropoulos O."/>
            <person name="Pellenz S."/>
            <person name="Potier S."/>
            <person name="Richard G.F."/>
            <person name="Straub M.L."/>
            <person name="Suleau A."/>
            <person name="Swennene D."/>
            <person name="Tekaia F."/>
            <person name="Wesolowski-Louvel M."/>
            <person name="Westhof E."/>
            <person name="Wirth B."/>
            <person name="Zeniou-Meyer M."/>
            <person name="Zivanovic I."/>
            <person name="Bolotin-Fukuhara M."/>
            <person name="Thierry A."/>
            <person name="Bouchier C."/>
            <person name="Caudron B."/>
            <person name="Scarpelli C."/>
            <person name="Gaillardin C."/>
            <person name="Weissenbach J."/>
            <person name="Wincker P."/>
            <person name="Souciet J.L."/>
        </authorList>
    </citation>
    <scope>NUCLEOTIDE SEQUENCE [LARGE SCALE GENOMIC DNA]</scope>
    <source>
        <strain evidence="5">CLIB 122 / E 150</strain>
    </source>
</reference>
<dbReference type="InterPro" id="IPR035979">
    <property type="entry name" value="RBD_domain_sf"/>
</dbReference>
<dbReference type="InterPro" id="IPR050441">
    <property type="entry name" value="RBM"/>
</dbReference>
<dbReference type="PANTHER" id="PTHR48034">
    <property type="entry name" value="TRANSFORMER-2 SEX-DETERMINING PROTEIN-RELATED"/>
    <property type="match status" value="1"/>
</dbReference>
<name>Q6CHZ9_YARLI</name>
<dbReference type="VEuPathDB" id="FungiDB:YALI0_A02981g"/>
<dbReference type="Pfam" id="PF00076">
    <property type="entry name" value="RRM_1"/>
    <property type="match status" value="1"/>
</dbReference>
<feature type="compositionally biased region" description="Basic and acidic residues" evidence="2">
    <location>
        <begin position="77"/>
        <end position="89"/>
    </location>
</feature>
<gene>
    <name evidence="4" type="ORF">YALI0_A02981g</name>
</gene>
<dbReference type="PROSITE" id="PS50102">
    <property type="entry name" value="RRM"/>
    <property type="match status" value="1"/>
</dbReference>
<feature type="compositionally biased region" description="Basic and acidic residues" evidence="2">
    <location>
        <begin position="286"/>
        <end position="330"/>
    </location>
</feature>
<evidence type="ECO:0000259" key="3">
    <source>
        <dbReference type="PROSITE" id="PS50102"/>
    </source>
</evidence>
<protein>
    <submittedName>
        <fullName evidence="4">YALI0A02981p</fullName>
    </submittedName>
</protein>
<dbReference type="InParanoid" id="Q6CHZ9"/>
<dbReference type="GO" id="GO:0003729">
    <property type="term" value="F:mRNA binding"/>
    <property type="evidence" value="ECO:0000318"/>
    <property type="project" value="GO_Central"/>
</dbReference>
<dbReference type="SMART" id="SM00360">
    <property type="entry name" value="RRM"/>
    <property type="match status" value="1"/>
</dbReference>
<keyword evidence="1" id="KW-0694">RNA-binding</keyword>
<feature type="region of interest" description="Disordered" evidence="2">
    <location>
        <begin position="253"/>
        <end position="419"/>
    </location>
</feature>
<dbReference type="InterPro" id="IPR000504">
    <property type="entry name" value="RRM_dom"/>
</dbReference>
<evidence type="ECO:0000256" key="1">
    <source>
        <dbReference type="PROSITE-ProRule" id="PRU00176"/>
    </source>
</evidence>
<evidence type="ECO:0000313" key="4">
    <source>
        <dbReference type="EMBL" id="CAG83635.1"/>
    </source>
</evidence>
<dbReference type="STRING" id="284591.Q6CHZ9"/>
<dbReference type="HOGENOM" id="CLU_655877_0_0_1"/>
<feature type="compositionally biased region" description="Gly residues" evidence="2">
    <location>
        <begin position="334"/>
        <end position="352"/>
    </location>
</feature>
<dbReference type="GO" id="GO:0005737">
    <property type="term" value="C:cytoplasm"/>
    <property type="evidence" value="ECO:0000318"/>
    <property type="project" value="GO_Central"/>
</dbReference>
<evidence type="ECO:0000256" key="2">
    <source>
        <dbReference type="SAM" id="MobiDB-lite"/>
    </source>
</evidence>
<accession>Q6CHZ9</accession>
<feature type="region of interest" description="Disordered" evidence="2">
    <location>
        <begin position="64"/>
        <end position="178"/>
    </location>
</feature>
<feature type="compositionally biased region" description="Basic and acidic residues" evidence="2">
    <location>
        <begin position="97"/>
        <end position="168"/>
    </location>
</feature>
<feature type="domain" description="RRM" evidence="3">
    <location>
        <begin position="181"/>
        <end position="259"/>
    </location>
</feature>
<organism evidence="4 5">
    <name type="scientific">Yarrowia lipolytica (strain CLIB 122 / E 150)</name>
    <name type="common">Yeast</name>
    <name type="synonym">Candida lipolytica</name>
    <dbReference type="NCBI Taxonomy" id="284591"/>
    <lineage>
        <taxon>Eukaryota</taxon>
        <taxon>Fungi</taxon>
        <taxon>Dikarya</taxon>
        <taxon>Ascomycota</taxon>
        <taxon>Saccharomycotina</taxon>
        <taxon>Dipodascomycetes</taxon>
        <taxon>Dipodascales</taxon>
        <taxon>Dipodascales incertae sedis</taxon>
        <taxon>Yarrowia</taxon>
    </lineage>
</organism>
<dbReference type="Proteomes" id="UP000001300">
    <property type="component" value="Chromosome A"/>
</dbReference>
<proteinExistence type="predicted"/>
<feature type="compositionally biased region" description="Basic and acidic residues" evidence="2">
    <location>
        <begin position="353"/>
        <end position="419"/>
    </location>
</feature>
<sequence>MQISVLPGRKPRDPTPKETHPVCVCVCVCIVYSWVWLPGNPRQKCKSQWAEDPFVHLIQTRKMADEEYNRSASPEQTYERRSVSPRRDDDEAGAPVEHTHDDRELDDRDHSMRDRDDLDRRDDRDDENRDHRDDLDRRDDRDDLDRRDDRRDFDRDDRDLDRRSKEPLNDDDDVDAQNEGTNLFVTGVSRYVNETELEDLFKPFGEVLKCQIMMDPHSGESRGFGFVMMADVTGADEALAKLNGHELAGKTLAIEKAKRKRARTPTPGRYFGPPKARRGGRGGGRYGDDRYSRDRYDYRRPPPSRYDDRRYEEDYYRRPPPPRYDDRDRFPGSGAPGGGAGYRGERGGYGGGRYDDRDRERYPPSRDYRGPPPRDSRDMREPRDSYRDRSERGGDRYSRPPPREREFRGEYGAGDDYRS</sequence>
<dbReference type="OrthoDB" id="6159137at2759"/>